<evidence type="ECO:0000256" key="2">
    <source>
        <dbReference type="ARBA" id="ARBA00022603"/>
    </source>
</evidence>
<protein>
    <recommendedName>
        <fullName evidence="4">Methyltransferase type 11 domain-containing protein</fullName>
    </recommendedName>
</protein>
<keyword evidence="6" id="KW-1185">Reference proteome</keyword>
<evidence type="ECO:0000256" key="1">
    <source>
        <dbReference type="ARBA" id="ARBA00008361"/>
    </source>
</evidence>
<organism evidence="5 6">
    <name type="scientific">Tulasnella calospora MUT 4182</name>
    <dbReference type="NCBI Taxonomy" id="1051891"/>
    <lineage>
        <taxon>Eukaryota</taxon>
        <taxon>Fungi</taxon>
        <taxon>Dikarya</taxon>
        <taxon>Basidiomycota</taxon>
        <taxon>Agaricomycotina</taxon>
        <taxon>Agaricomycetes</taxon>
        <taxon>Cantharellales</taxon>
        <taxon>Tulasnellaceae</taxon>
        <taxon>Tulasnella</taxon>
    </lineage>
</organism>
<dbReference type="PANTHER" id="PTHR12176">
    <property type="entry name" value="SAM-DEPENDENT METHYLTRANSFERASE SUPERFAMILY PROTEIN"/>
    <property type="match status" value="1"/>
</dbReference>
<proteinExistence type="inferred from homology"/>
<evidence type="ECO:0000256" key="3">
    <source>
        <dbReference type="ARBA" id="ARBA00022679"/>
    </source>
</evidence>
<dbReference type="InterPro" id="IPR013216">
    <property type="entry name" value="Methyltransf_11"/>
</dbReference>
<evidence type="ECO:0000313" key="6">
    <source>
        <dbReference type="Proteomes" id="UP000054248"/>
    </source>
</evidence>
<sequence length="137" mass="16124">MWQDEYRNIVNIDYSGVVIGKMKSKYEDRDGMEWLEMDVRELTFENNSFDVAIDKGTMDAMMAVKGDVWNPPPQVVDDCTREIDEAIRVLRPGGIFIYLTFGQPHFRKRFLTREGTTLEIKQLGEAFHYYLYVLRLD</sequence>
<dbReference type="HOGENOM" id="CLU_065920_2_2_1"/>
<keyword evidence="3" id="KW-0808">Transferase</keyword>
<gene>
    <name evidence="5" type="ORF">M407DRAFT_180073</name>
</gene>
<dbReference type="OrthoDB" id="411785at2759"/>
<dbReference type="Pfam" id="PF08241">
    <property type="entry name" value="Methyltransf_11"/>
    <property type="match status" value="1"/>
</dbReference>
<dbReference type="Gene3D" id="3.40.50.150">
    <property type="entry name" value="Vaccinia Virus protein VP39"/>
    <property type="match status" value="1"/>
</dbReference>
<evidence type="ECO:0000313" key="5">
    <source>
        <dbReference type="EMBL" id="KIO16936.1"/>
    </source>
</evidence>
<feature type="domain" description="Methyltransferase type 11" evidence="4">
    <location>
        <begin position="4"/>
        <end position="97"/>
    </location>
</feature>
<keyword evidence="2" id="KW-0489">Methyltransferase</keyword>
<dbReference type="InterPro" id="IPR051419">
    <property type="entry name" value="Lys/N-term_MeTrsfase_sf"/>
</dbReference>
<dbReference type="AlphaFoldDB" id="A0A0C3Q2D6"/>
<dbReference type="EMBL" id="KN823457">
    <property type="protein sequence ID" value="KIO16936.1"/>
    <property type="molecule type" value="Genomic_DNA"/>
</dbReference>
<comment type="similarity">
    <text evidence="1">Belongs to the methyltransferase superfamily.</text>
</comment>
<reference evidence="6" key="2">
    <citation type="submission" date="2015-01" db="EMBL/GenBank/DDBJ databases">
        <title>Evolutionary Origins and Diversification of the Mycorrhizal Mutualists.</title>
        <authorList>
            <consortium name="DOE Joint Genome Institute"/>
            <consortium name="Mycorrhizal Genomics Consortium"/>
            <person name="Kohler A."/>
            <person name="Kuo A."/>
            <person name="Nagy L.G."/>
            <person name="Floudas D."/>
            <person name="Copeland A."/>
            <person name="Barry K.W."/>
            <person name="Cichocki N."/>
            <person name="Veneault-Fourrey C."/>
            <person name="LaButti K."/>
            <person name="Lindquist E.A."/>
            <person name="Lipzen A."/>
            <person name="Lundell T."/>
            <person name="Morin E."/>
            <person name="Murat C."/>
            <person name="Riley R."/>
            <person name="Ohm R."/>
            <person name="Sun H."/>
            <person name="Tunlid A."/>
            <person name="Henrissat B."/>
            <person name="Grigoriev I.V."/>
            <person name="Hibbett D.S."/>
            <person name="Martin F."/>
        </authorList>
    </citation>
    <scope>NUCLEOTIDE SEQUENCE [LARGE SCALE GENOMIC DNA]</scope>
    <source>
        <strain evidence="6">MUT 4182</strain>
    </source>
</reference>
<accession>A0A0C3Q2D6</accession>
<dbReference type="CDD" id="cd02440">
    <property type="entry name" value="AdoMet_MTases"/>
    <property type="match status" value="1"/>
</dbReference>
<dbReference type="SUPFAM" id="SSF53335">
    <property type="entry name" value="S-adenosyl-L-methionine-dependent methyltransferases"/>
    <property type="match status" value="1"/>
</dbReference>
<dbReference type="STRING" id="1051891.A0A0C3Q2D6"/>
<dbReference type="InterPro" id="IPR029063">
    <property type="entry name" value="SAM-dependent_MTases_sf"/>
</dbReference>
<name>A0A0C3Q2D6_9AGAM</name>
<dbReference type="PANTHER" id="PTHR12176:SF80">
    <property type="entry name" value="EEF1A LYSINE METHYLTRANSFERASE 4"/>
    <property type="match status" value="1"/>
</dbReference>
<dbReference type="GO" id="GO:0008757">
    <property type="term" value="F:S-adenosylmethionine-dependent methyltransferase activity"/>
    <property type="evidence" value="ECO:0007669"/>
    <property type="project" value="InterPro"/>
</dbReference>
<dbReference type="GO" id="GO:0032259">
    <property type="term" value="P:methylation"/>
    <property type="evidence" value="ECO:0007669"/>
    <property type="project" value="UniProtKB-KW"/>
</dbReference>
<reference evidence="5 6" key="1">
    <citation type="submission" date="2014-04" db="EMBL/GenBank/DDBJ databases">
        <authorList>
            <consortium name="DOE Joint Genome Institute"/>
            <person name="Kuo A."/>
            <person name="Girlanda M."/>
            <person name="Perotto S."/>
            <person name="Kohler A."/>
            <person name="Nagy L.G."/>
            <person name="Floudas D."/>
            <person name="Copeland A."/>
            <person name="Barry K.W."/>
            <person name="Cichocki N."/>
            <person name="Veneault-Fourrey C."/>
            <person name="LaButti K."/>
            <person name="Lindquist E.A."/>
            <person name="Lipzen A."/>
            <person name="Lundell T."/>
            <person name="Morin E."/>
            <person name="Murat C."/>
            <person name="Sun H."/>
            <person name="Tunlid A."/>
            <person name="Henrissat B."/>
            <person name="Grigoriev I.V."/>
            <person name="Hibbett D.S."/>
            <person name="Martin F."/>
            <person name="Nordberg H.P."/>
            <person name="Cantor M.N."/>
            <person name="Hua S.X."/>
        </authorList>
    </citation>
    <scope>NUCLEOTIDE SEQUENCE [LARGE SCALE GENOMIC DNA]</scope>
    <source>
        <strain evidence="5 6">MUT 4182</strain>
    </source>
</reference>
<dbReference type="Proteomes" id="UP000054248">
    <property type="component" value="Unassembled WGS sequence"/>
</dbReference>
<evidence type="ECO:0000259" key="4">
    <source>
        <dbReference type="Pfam" id="PF08241"/>
    </source>
</evidence>